<dbReference type="InterPro" id="IPR050383">
    <property type="entry name" value="GlyoxalaseI/FosfomycinResist"/>
</dbReference>
<comment type="caution">
    <text evidence="3">The sequence shown here is derived from an EMBL/GenBank/DDBJ whole genome shotgun (WGS) entry which is preliminary data.</text>
</comment>
<dbReference type="InterPro" id="IPR029068">
    <property type="entry name" value="Glyas_Bleomycin-R_OHBP_Dase"/>
</dbReference>
<dbReference type="VEuPathDB" id="FungiDB:C8Q69DRAFT_509127"/>
<evidence type="ECO:0000256" key="1">
    <source>
        <dbReference type="ARBA" id="ARBA00010363"/>
    </source>
</evidence>
<dbReference type="AlphaFoldDB" id="A0A443HN15"/>
<proteinExistence type="inferred from homology"/>
<protein>
    <submittedName>
        <fullName evidence="3">Glyoxalase/Bleomycin resistance protein/Dihydroxybiphenyl dioxygenase</fullName>
    </submittedName>
</protein>
<name>A0A443HN15_BYSSP</name>
<evidence type="ECO:0000313" key="4">
    <source>
        <dbReference type="Proteomes" id="UP000283841"/>
    </source>
</evidence>
<dbReference type="GO" id="GO:0051213">
    <property type="term" value="F:dioxygenase activity"/>
    <property type="evidence" value="ECO:0007669"/>
    <property type="project" value="UniProtKB-KW"/>
</dbReference>
<dbReference type="PANTHER" id="PTHR21366">
    <property type="entry name" value="GLYOXALASE FAMILY PROTEIN"/>
    <property type="match status" value="1"/>
</dbReference>
<keyword evidence="3" id="KW-0560">Oxidoreductase</keyword>
<dbReference type="CDD" id="cd07253">
    <property type="entry name" value="GLOD5"/>
    <property type="match status" value="1"/>
</dbReference>
<dbReference type="GeneID" id="39602338"/>
<dbReference type="PANTHER" id="PTHR21366:SF14">
    <property type="entry name" value="GLYOXALASE DOMAIN-CONTAINING PROTEIN 5"/>
    <property type="match status" value="1"/>
</dbReference>
<reference evidence="3 4" key="1">
    <citation type="journal article" date="2018" name="Front. Microbiol.">
        <title>Genomic and genetic insights into a cosmopolitan fungus, Paecilomyces variotii (Eurotiales).</title>
        <authorList>
            <person name="Urquhart A.S."/>
            <person name="Mondo S.J."/>
            <person name="Makela M.R."/>
            <person name="Hane J.K."/>
            <person name="Wiebenga A."/>
            <person name="He G."/>
            <person name="Mihaltcheva S."/>
            <person name="Pangilinan J."/>
            <person name="Lipzen A."/>
            <person name="Barry K."/>
            <person name="de Vries R.P."/>
            <person name="Grigoriev I.V."/>
            <person name="Idnurm A."/>
        </authorList>
    </citation>
    <scope>NUCLEOTIDE SEQUENCE [LARGE SCALE GENOMIC DNA]</scope>
    <source>
        <strain evidence="3 4">CBS 101075</strain>
    </source>
</reference>
<organism evidence="3 4">
    <name type="scientific">Byssochlamys spectabilis</name>
    <name type="common">Paecilomyces variotii</name>
    <dbReference type="NCBI Taxonomy" id="264951"/>
    <lineage>
        <taxon>Eukaryota</taxon>
        <taxon>Fungi</taxon>
        <taxon>Dikarya</taxon>
        <taxon>Ascomycota</taxon>
        <taxon>Pezizomycotina</taxon>
        <taxon>Eurotiomycetes</taxon>
        <taxon>Eurotiomycetidae</taxon>
        <taxon>Eurotiales</taxon>
        <taxon>Thermoascaceae</taxon>
        <taxon>Paecilomyces</taxon>
    </lineage>
</organism>
<keyword evidence="4" id="KW-1185">Reference proteome</keyword>
<sequence length="147" mass="15611">MSSTSPTSPPSSSPACTLSSLDHLVLTVRSIPASIRFYTSVLGMAHQSFTPPSDTTGTARHALLFGGSKINLHEAGKEFEPKAHVPAPGSADLCFLTDSAVEEVVGRLKEMGVEVLAFDGEEVVKKTGARSLLRSIYIRDPDGNLIE</sequence>
<keyword evidence="3" id="KW-0223">Dioxygenase</keyword>
<gene>
    <name evidence="3" type="ORF">C8Q69DRAFT_509127</name>
</gene>
<comment type="similarity">
    <text evidence="1">Belongs to the glyoxalase I family.</text>
</comment>
<dbReference type="Proteomes" id="UP000283841">
    <property type="component" value="Unassembled WGS sequence"/>
</dbReference>
<dbReference type="Pfam" id="PF00903">
    <property type="entry name" value="Glyoxalase"/>
    <property type="match status" value="1"/>
</dbReference>
<dbReference type="RefSeq" id="XP_028482816.1">
    <property type="nucleotide sequence ID" value="XM_028633061.1"/>
</dbReference>
<accession>A0A443HN15</accession>
<dbReference type="STRING" id="264951.A0A443HN15"/>
<dbReference type="PROSITE" id="PS51819">
    <property type="entry name" value="VOC"/>
    <property type="match status" value="1"/>
</dbReference>
<evidence type="ECO:0000259" key="2">
    <source>
        <dbReference type="PROSITE" id="PS51819"/>
    </source>
</evidence>
<dbReference type="InterPro" id="IPR004360">
    <property type="entry name" value="Glyas_Fos-R_dOase_dom"/>
</dbReference>
<dbReference type="Gene3D" id="3.10.180.10">
    <property type="entry name" value="2,3-Dihydroxybiphenyl 1,2-Dioxygenase, domain 1"/>
    <property type="match status" value="1"/>
</dbReference>
<dbReference type="SUPFAM" id="SSF54593">
    <property type="entry name" value="Glyoxalase/Bleomycin resistance protein/Dihydroxybiphenyl dioxygenase"/>
    <property type="match status" value="1"/>
</dbReference>
<evidence type="ECO:0000313" key="3">
    <source>
        <dbReference type="EMBL" id="RWQ93171.1"/>
    </source>
</evidence>
<feature type="domain" description="VOC" evidence="2">
    <location>
        <begin position="20"/>
        <end position="147"/>
    </location>
</feature>
<dbReference type="InterPro" id="IPR037523">
    <property type="entry name" value="VOC_core"/>
</dbReference>
<dbReference type="EMBL" id="RCNU01000010">
    <property type="protein sequence ID" value="RWQ93171.1"/>
    <property type="molecule type" value="Genomic_DNA"/>
</dbReference>